<sequence>MLREFKRYLVIYWMFIKNSLMSQMEYRVNFIISACVQLAHMGIKLTYVIVLYNVGININGFTPDEMMIMIGTYSALSGVFVSFFLINFGSLSSHIKSGGLDTLIVKPISLQFMVTLRHVDLAFAAVSLVVGGTMVGIGWYRADVAFTFVNLIGYIGFTLWGLFLTYSVFLIPNIISFWTVSANGISQFVNQLWDFNNMPMTIYNGVFKIIGTFIIPVFLITNIGGLFILDKLSPLMIVWSIIAPIFFFILCRVLWNKAMKHYVSVSG</sequence>
<proteinExistence type="predicted"/>
<protein>
    <submittedName>
        <fullName evidence="2">ABC transporter permease</fullName>
    </submittedName>
</protein>
<dbReference type="EMBL" id="LCZJ02000019">
    <property type="protein sequence ID" value="KTD86644.1"/>
    <property type="molecule type" value="Genomic_DNA"/>
</dbReference>
<dbReference type="AlphaFoldDB" id="A0A0W1AZH5"/>
<organism evidence="2 3">
    <name type="scientific">Paenibacillus etheri</name>
    <dbReference type="NCBI Taxonomy" id="1306852"/>
    <lineage>
        <taxon>Bacteria</taxon>
        <taxon>Bacillati</taxon>
        <taxon>Bacillota</taxon>
        <taxon>Bacilli</taxon>
        <taxon>Bacillales</taxon>
        <taxon>Paenibacillaceae</taxon>
        <taxon>Paenibacillus</taxon>
    </lineage>
</organism>
<reference evidence="2 3" key="1">
    <citation type="journal article" date="2015" name="Int. Biodeterior. Biodegradation">
        <title>Physiological and genetic screening methods for the isolation of methyl tert-butyl ether-degrading bacteria for bioremediation purposes.</title>
        <authorList>
            <person name="Guisado I.M."/>
            <person name="Purswani J."/>
            <person name="Gonzalez Lopez J."/>
            <person name="Pozo C."/>
        </authorList>
    </citation>
    <scope>NUCLEOTIDE SEQUENCE [LARGE SCALE GENOMIC DNA]</scope>
    <source>
        <strain evidence="2 3">SH7</strain>
    </source>
</reference>
<evidence type="ECO:0000313" key="3">
    <source>
        <dbReference type="Proteomes" id="UP000054709"/>
    </source>
</evidence>
<evidence type="ECO:0000256" key="1">
    <source>
        <dbReference type="SAM" id="Phobius"/>
    </source>
</evidence>
<feature type="transmembrane region" description="Helical" evidence="1">
    <location>
        <begin position="235"/>
        <end position="255"/>
    </location>
</feature>
<dbReference type="PANTHER" id="PTHR36833">
    <property type="entry name" value="SLR0610 PROTEIN-RELATED"/>
    <property type="match status" value="1"/>
</dbReference>
<feature type="transmembrane region" description="Helical" evidence="1">
    <location>
        <begin position="121"/>
        <end position="140"/>
    </location>
</feature>
<keyword evidence="1" id="KW-0812">Transmembrane</keyword>
<accession>A0A0W1AZH5</accession>
<gene>
    <name evidence="2" type="ORF">UQ64_14400</name>
</gene>
<dbReference type="InterPro" id="IPR010390">
    <property type="entry name" value="ABC-2_transporter-like"/>
</dbReference>
<dbReference type="PANTHER" id="PTHR36833:SF1">
    <property type="entry name" value="INTEGRAL MEMBRANE TRANSPORT PROTEIN"/>
    <property type="match status" value="1"/>
</dbReference>
<feature type="transmembrane region" description="Helical" evidence="1">
    <location>
        <begin position="30"/>
        <end position="54"/>
    </location>
</feature>
<comment type="caution">
    <text evidence="2">The sequence shown here is derived from an EMBL/GenBank/DDBJ whole genome shotgun (WGS) entry which is preliminary data.</text>
</comment>
<feature type="transmembrane region" description="Helical" evidence="1">
    <location>
        <begin position="152"/>
        <end position="171"/>
    </location>
</feature>
<keyword evidence="1" id="KW-1133">Transmembrane helix</keyword>
<name>A0A0W1AZH5_9BACL</name>
<keyword evidence="1" id="KW-0472">Membrane</keyword>
<feature type="transmembrane region" description="Helical" evidence="1">
    <location>
        <begin position="206"/>
        <end position="229"/>
    </location>
</feature>
<feature type="transmembrane region" description="Helical" evidence="1">
    <location>
        <begin position="66"/>
        <end position="86"/>
    </location>
</feature>
<keyword evidence="3" id="KW-1185">Reference proteome</keyword>
<dbReference type="Proteomes" id="UP000054709">
    <property type="component" value="Unassembled WGS sequence"/>
</dbReference>
<dbReference type="Pfam" id="PF06182">
    <property type="entry name" value="ABC2_membrane_6"/>
    <property type="match status" value="1"/>
</dbReference>
<evidence type="ECO:0000313" key="2">
    <source>
        <dbReference type="EMBL" id="KTD86644.1"/>
    </source>
</evidence>